<dbReference type="EMBL" id="CP045871">
    <property type="protein sequence ID" value="QGG79291.1"/>
    <property type="molecule type" value="Genomic_DNA"/>
</dbReference>
<dbReference type="Pfam" id="PF02800">
    <property type="entry name" value="Gp_dh_C"/>
    <property type="match status" value="1"/>
</dbReference>
<evidence type="ECO:0000256" key="5">
    <source>
        <dbReference type="PIRSR" id="PIRSR000149-4"/>
    </source>
</evidence>
<evidence type="ECO:0000313" key="9">
    <source>
        <dbReference type="Proteomes" id="UP000388235"/>
    </source>
</evidence>
<feature type="site" description="Activates thiol group during catalysis" evidence="5">
    <location>
        <position position="182"/>
    </location>
</feature>
<dbReference type="PANTHER" id="PTHR43148">
    <property type="entry name" value="GLYCERALDEHYDE-3-PHOSPHATE DEHYDROGENASE 2"/>
    <property type="match status" value="1"/>
</dbReference>
<accession>A0A5Q2QAI8</accession>
<feature type="binding site" evidence="4">
    <location>
        <position position="41"/>
    </location>
    <ligand>
        <name>NAD(+)</name>
        <dbReference type="ChEBI" id="CHEBI:57540"/>
    </ligand>
</feature>
<dbReference type="InterPro" id="IPR020831">
    <property type="entry name" value="GlycerAld/Erythrose_P_DH"/>
</dbReference>
<proteinExistence type="inferred from homology"/>
<feature type="binding site" evidence="4">
    <location>
        <begin position="16"/>
        <end position="17"/>
    </location>
    <ligand>
        <name>NAD(+)</name>
        <dbReference type="ChEBI" id="CHEBI:57540"/>
    </ligand>
</feature>
<evidence type="ECO:0000256" key="4">
    <source>
        <dbReference type="PIRSR" id="PIRSR000149-3"/>
    </source>
</evidence>
<name>A0A5Q2QAI8_9GAMM</name>
<feature type="binding site" evidence="4">
    <location>
        <position position="317"/>
    </location>
    <ligand>
        <name>NAD(+)</name>
        <dbReference type="ChEBI" id="CHEBI:57540"/>
    </ligand>
</feature>
<dbReference type="PRINTS" id="PR00078">
    <property type="entry name" value="G3PDHDRGNASE"/>
</dbReference>
<dbReference type="Gene3D" id="3.30.360.10">
    <property type="entry name" value="Dihydrodipicolinate Reductase, domain 2"/>
    <property type="match status" value="1"/>
</dbReference>
<reference evidence="8 9" key="1">
    <citation type="submission" date="2019-11" db="EMBL/GenBank/DDBJ databases">
        <authorList>
            <person name="Khan S.A."/>
            <person name="Jeon C.O."/>
            <person name="Chun B.H."/>
        </authorList>
    </citation>
    <scope>NUCLEOTIDE SEQUENCE [LARGE SCALE GENOMIC DNA]</scope>
    <source>
        <strain evidence="8 9">IMCC 1097</strain>
    </source>
</reference>
<sequence length="341" mass="37189">MSAGAPLRFGINGFGRIGRCVFWALHQRGLSDRLHLVQINDPGELDTLRLLARYDSTHGRFDVPVAPTDDGFEVAGLRTRFSKAESVSDIRWDDLDLVMECSGRDPDRARAQGHLAQGARRVQVGAPAGADMPLTLIRGINHDQLTDQTHYSLGSCTTNCLGVVFQALRGIGIDAGTYTTIHSYTNDQVLVDVAHRDPRRARAAAHSMVPTSTNALNALEWVMPTIAGKVVGYSMRVPTLNVSCVDMTLQLDQPMSRDEIQSRFVAAANGALKGLLAITDEPLVSIDFCGHPASAIVDLGLLQVTGSLVRIVAWYDNEWGYANRMLDTALQLHELNAKEFA</sequence>
<dbReference type="FunFam" id="3.30.360.10:FF:000002">
    <property type="entry name" value="Glyceraldehyde-3-phosphate dehydrogenase"/>
    <property type="match status" value="1"/>
</dbReference>
<feature type="domain" description="Glyceraldehyde 3-phosphate dehydrogenase NAD(P) binding" evidence="7">
    <location>
        <begin position="7"/>
        <end position="156"/>
    </location>
</feature>
<protein>
    <submittedName>
        <fullName evidence="8">Erythrose-4-phosphate dehydrogenase</fullName>
    </submittedName>
</protein>
<dbReference type="PIRSF" id="PIRSF000149">
    <property type="entry name" value="GAP_DH"/>
    <property type="match status" value="1"/>
</dbReference>
<dbReference type="InterPro" id="IPR020828">
    <property type="entry name" value="GlycerAld_3-P_DH_NAD(P)-bd"/>
</dbReference>
<dbReference type="Proteomes" id="UP000388235">
    <property type="component" value="Chromosome"/>
</dbReference>
<dbReference type="KEGG" id="llp:GH975_01410"/>
<dbReference type="GO" id="GO:0051287">
    <property type="term" value="F:NAD binding"/>
    <property type="evidence" value="ECO:0007669"/>
    <property type="project" value="InterPro"/>
</dbReference>
<dbReference type="AlphaFoldDB" id="A0A5Q2QAI8"/>
<dbReference type="SUPFAM" id="SSF51735">
    <property type="entry name" value="NAD(P)-binding Rossmann-fold domains"/>
    <property type="match status" value="1"/>
</dbReference>
<organism evidence="8 9">
    <name type="scientific">Litorivicinus lipolyticus</name>
    <dbReference type="NCBI Taxonomy" id="418701"/>
    <lineage>
        <taxon>Bacteria</taxon>
        <taxon>Pseudomonadati</taxon>
        <taxon>Pseudomonadota</taxon>
        <taxon>Gammaproteobacteria</taxon>
        <taxon>Oceanospirillales</taxon>
        <taxon>Litorivicinaceae</taxon>
        <taxon>Litorivicinus</taxon>
    </lineage>
</organism>
<gene>
    <name evidence="8" type="ORF">GH975_01410</name>
</gene>
<keyword evidence="9" id="KW-1185">Reference proteome</keyword>
<keyword evidence="4" id="KW-0520">NAD</keyword>
<keyword evidence="4" id="KW-0547">Nucleotide-binding</keyword>
<comment type="similarity">
    <text evidence="1 6">Belongs to the glyceraldehyde-3-phosphate dehydrogenase family.</text>
</comment>
<dbReference type="InterPro" id="IPR036291">
    <property type="entry name" value="NAD(P)-bd_dom_sf"/>
</dbReference>
<keyword evidence="2" id="KW-0560">Oxidoreductase</keyword>
<dbReference type="InterPro" id="IPR020829">
    <property type="entry name" value="GlycerAld_3-P_DH_cat"/>
</dbReference>
<dbReference type="RefSeq" id="WP_153712795.1">
    <property type="nucleotide sequence ID" value="NZ_CP045871.1"/>
</dbReference>
<dbReference type="SUPFAM" id="SSF55347">
    <property type="entry name" value="Glyceraldehyde-3-phosphate dehydrogenase-like, C-terminal domain"/>
    <property type="match status" value="1"/>
</dbReference>
<dbReference type="SMART" id="SM00846">
    <property type="entry name" value="Gp_dh_N"/>
    <property type="match status" value="1"/>
</dbReference>
<evidence type="ECO:0000259" key="7">
    <source>
        <dbReference type="SMART" id="SM00846"/>
    </source>
</evidence>
<evidence type="ECO:0000256" key="1">
    <source>
        <dbReference type="ARBA" id="ARBA00007406"/>
    </source>
</evidence>
<dbReference type="GO" id="GO:0016620">
    <property type="term" value="F:oxidoreductase activity, acting on the aldehyde or oxo group of donors, NAD or NADP as acceptor"/>
    <property type="evidence" value="ECO:0007669"/>
    <property type="project" value="InterPro"/>
</dbReference>
<dbReference type="Pfam" id="PF00044">
    <property type="entry name" value="Gp_dh_N"/>
    <property type="match status" value="1"/>
</dbReference>
<dbReference type="OrthoDB" id="9803304at2"/>
<feature type="active site" description="Nucleophile" evidence="3">
    <location>
        <position position="156"/>
    </location>
</feature>
<dbReference type="Gene3D" id="3.40.50.720">
    <property type="entry name" value="NAD(P)-binding Rossmann-like Domain"/>
    <property type="match status" value="1"/>
</dbReference>
<evidence type="ECO:0000256" key="2">
    <source>
        <dbReference type="ARBA" id="ARBA00023002"/>
    </source>
</evidence>
<evidence type="ECO:0000256" key="3">
    <source>
        <dbReference type="PIRSR" id="PIRSR000149-1"/>
    </source>
</evidence>
<evidence type="ECO:0000256" key="6">
    <source>
        <dbReference type="RuleBase" id="RU000397"/>
    </source>
</evidence>
<evidence type="ECO:0000313" key="8">
    <source>
        <dbReference type="EMBL" id="QGG79291.1"/>
    </source>
</evidence>